<dbReference type="EMBL" id="JASBNA010000004">
    <property type="protein sequence ID" value="KAK7692148.1"/>
    <property type="molecule type" value="Genomic_DNA"/>
</dbReference>
<evidence type="ECO:0000313" key="4">
    <source>
        <dbReference type="Proteomes" id="UP001385951"/>
    </source>
</evidence>
<reference evidence="3 4" key="1">
    <citation type="submission" date="2022-09" db="EMBL/GenBank/DDBJ databases">
        <authorList>
            <person name="Palmer J.M."/>
        </authorList>
    </citation>
    <scope>NUCLEOTIDE SEQUENCE [LARGE SCALE GENOMIC DNA]</scope>
    <source>
        <strain evidence="3 4">DSM 7382</strain>
    </source>
</reference>
<dbReference type="SMART" id="SM00293">
    <property type="entry name" value="PWWP"/>
    <property type="match status" value="1"/>
</dbReference>
<sequence length="456" mass="49590">MSKKGAKTAQAAKEVVQYELRDIVLAKVRGYPPWPGMIVDPDSAPKNVGKERPNGKGKKGLWYCVRFFPAGDYAWLVGKDISRLLPHEIQAYIQEPFKRSGDLLEGYKIAQDPRDWEASRDALQAEAAENEANEEVDQLDSEGEEEAEDEDEEEKKTKSKKRKRDSEPAPKKAKAKPKKEASETSSTKKKPAGKGKKNGVKSKAMIESEDEGAAERDDEDAGPSQKASPPPAKKARKEKDEDEGDPLAKDPDAIKVRDWRHKLQKAFLGKIVPKDEDMPSLAELFTTVEKYENMNIGYLSFSKIGKVMRHIHALTPDKVPRDDEFHFKDRAKALVDKWHDILNANKTPAATNGKEAASPATTEPTKATAANGAVAEKAEPAAVDAAVTNGTKEEEPEKTVAPAEPVPTVVVTKDSTPAAMDVDADAKGEADADAPADADAAGDESVLADVTMAEAT</sequence>
<feature type="compositionally biased region" description="Basic and acidic residues" evidence="1">
    <location>
        <begin position="246"/>
        <end position="255"/>
    </location>
</feature>
<feature type="compositionally biased region" description="Low complexity" evidence="1">
    <location>
        <begin position="399"/>
        <end position="412"/>
    </location>
</feature>
<evidence type="ECO:0000256" key="1">
    <source>
        <dbReference type="SAM" id="MobiDB-lite"/>
    </source>
</evidence>
<feature type="compositionally biased region" description="Acidic residues" evidence="1">
    <location>
        <begin position="207"/>
        <end position="221"/>
    </location>
</feature>
<dbReference type="InterPro" id="IPR000313">
    <property type="entry name" value="PWWP_dom"/>
</dbReference>
<evidence type="ECO:0000313" key="3">
    <source>
        <dbReference type="EMBL" id="KAK7692148.1"/>
    </source>
</evidence>
<comment type="caution">
    <text evidence="3">The sequence shown here is derived from an EMBL/GenBank/DDBJ whole genome shotgun (WGS) entry which is preliminary data.</text>
</comment>
<feature type="region of interest" description="Disordered" evidence="1">
    <location>
        <begin position="346"/>
        <end position="456"/>
    </location>
</feature>
<dbReference type="Gene3D" id="2.30.30.140">
    <property type="match status" value="1"/>
</dbReference>
<feature type="region of interest" description="Disordered" evidence="1">
    <location>
        <begin position="119"/>
        <end position="255"/>
    </location>
</feature>
<dbReference type="SUPFAM" id="SSF63748">
    <property type="entry name" value="Tudor/PWWP/MBT"/>
    <property type="match status" value="1"/>
</dbReference>
<feature type="domain" description="PWWP" evidence="2">
    <location>
        <begin position="20"/>
        <end position="86"/>
    </location>
</feature>
<evidence type="ECO:0000259" key="2">
    <source>
        <dbReference type="PROSITE" id="PS50812"/>
    </source>
</evidence>
<organism evidence="3 4">
    <name type="scientific">Cerrena zonata</name>
    <dbReference type="NCBI Taxonomy" id="2478898"/>
    <lineage>
        <taxon>Eukaryota</taxon>
        <taxon>Fungi</taxon>
        <taxon>Dikarya</taxon>
        <taxon>Basidiomycota</taxon>
        <taxon>Agaricomycotina</taxon>
        <taxon>Agaricomycetes</taxon>
        <taxon>Polyporales</taxon>
        <taxon>Cerrenaceae</taxon>
        <taxon>Cerrena</taxon>
    </lineage>
</organism>
<gene>
    <name evidence="3" type="ORF">QCA50_003767</name>
</gene>
<feature type="compositionally biased region" description="Acidic residues" evidence="1">
    <location>
        <begin position="128"/>
        <end position="153"/>
    </location>
</feature>
<feature type="compositionally biased region" description="Basic residues" evidence="1">
    <location>
        <begin position="187"/>
        <end position="200"/>
    </location>
</feature>
<dbReference type="Pfam" id="PF00855">
    <property type="entry name" value="PWWP"/>
    <property type="match status" value="1"/>
</dbReference>
<dbReference type="SUPFAM" id="SSF47676">
    <property type="entry name" value="Conserved domain common to transcription factors TFIIS, elongin A, CRSP70"/>
    <property type="match status" value="1"/>
</dbReference>
<dbReference type="Proteomes" id="UP001385951">
    <property type="component" value="Unassembled WGS sequence"/>
</dbReference>
<feature type="compositionally biased region" description="Low complexity" evidence="1">
    <location>
        <begin position="354"/>
        <end position="389"/>
    </location>
</feature>
<keyword evidence="4" id="KW-1185">Reference proteome</keyword>
<name>A0AAW0GPI0_9APHY</name>
<dbReference type="PROSITE" id="PS50812">
    <property type="entry name" value="PWWP"/>
    <property type="match status" value="1"/>
</dbReference>
<protein>
    <recommendedName>
        <fullName evidence="2">PWWP domain-containing protein</fullName>
    </recommendedName>
</protein>
<dbReference type="InterPro" id="IPR035441">
    <property type="entry name" value="TFIIS/LEDGF_dom_sf"/>
</dbReference>
<proteinExistence type="predicted"/>
<dbReference type="CDD" id="cd05840">
    <property type="entry name" value="PWWP_ScIOC4-like"/>
    <property type="match status" value="1"/>
</dbReference>
<accession>A0AAW0GPI0</accession>
<feature type="compositionally biased region" description="Acidic residues" evidence="1">
    <location>
        <begin position="431"/>
        <end position="442"/>
    </location>
</feature>
<dbReference type="InterPro" id="IPR035503">
    <property type="entry name" value="IOC4-like_PWWP"/>
</dbReference>
<dbReference type="AlphaFoldDB" id="A0AAW0GPI0"/>